<dbReference type="GO" id="GO:0016020">
    <property type="term" value="C:membrane"/>
    <property type="evidence" value="ECO:0007669"/>
    <property type="project" value="UniProtKB-SubCell"/>
</dbReference>
<evidence type="ECO:0000313" key="7">
    <source>
        <dbReference type="EMBL" id="XBH02041.1"/>
    </source>
</evidence>
<keyword evidence="4 5" id="KW-0472">Membrane</keyword>
<accession>A0AAU7CBF2</accession>
<evidence type="ECO:0000256" key="5">
    <source>
        <dbReference type="SAM" id="Phobius"/>
    </source>
</evidence>
<name>A0AAU7CBF2_9BACT</name>
<evidence type="ECO:0000256" key="1">
    <source>
        <dbReference type="ARBA" id="ARBA00004141"/>
    </source>
</evidence>
<feature type="transmembrane region" description="Helical" evidence="5">
    <location>
        <begin position="26"/>
        <end position="46"/>
    </location>
</feature>
<dbReference type="Pfam" id="PF00916">
    <property type="entry name" value="Sulfate_transp"/>
    <property type="match status" value="1"/>
</dbReference>
<feature type="transmembrane region" description="Helical" evidence="5">
    <location>
        <begin position="127"/>
        <end position="149"/>
    </location>
</feature>
<sequence length="580" mass="62227">MKTELHGVSEKPRNGLAGLKHWRYDLFAGLLVSLISLPFSLGIAVASGAPPIAGLLSAIIAGLILPFLGGSYVTVSGPAAGLAPALLVAMTVLGRGNLEIGYPLLLGVICLTGAVQIILSKMKAARFCTFFPSVVVEGMLASIGLMIIAKQLPHLIGHEFKFHEFFGMLAETPSQLRQTEPKVLLLGMVCLVLVFSLGSLKARWLKVVPPQVLVVGIGIILARLLHLDSRYLIHIPDEPFKHGIVLPNFQGLIADRTLWLSVVTTVITLTLIDGVESLATIAAIDRIDPFRRKSDPDRTLFAMGVSNICSSMAGGLTIIPGGVKSTACIQGGGRTQWANFYNACFLLIFLFAGRGLINLIPFSALAAILIFTGYKLCRPSVWRHTAAIGSEQLLIFGTTVIATLATDLLWGIIIGTSAKMLMTIAFELRAGGLPIRAATPLGLAAGTLGGIADLFRNPVVDRELIDGTYHLYLGRPLVCFNTLQMSKELENIPTEAENVYLHIEGGVSIIDHTSCDNLTYFTEEFESQGNRKLGVLGMDRMRMRSSHPSCMRLGVPGLAVDGPCLLEAVEELGVQVGEVD</sequence>
<feature type="transmembrane region" description="Helical" evidence="5">
    <location>
        <begin position="258"/>
        <end position="279"/>
    </location>
</feature>
<keyword evidence="3 5" id="KW-1133">Transmembrane helix</keyword>
<feature type="transmembrane region" description="Helical" evidence="5">
    <location>
        <begin position="52"/>
        <end position="68"/>
    </location>
</feature>
<evidence type="ECO:0000256" key="2">
    <source>
        <dbReference type="ARBA" id="ARBA00022692"/>
    </source>
</evidence>
<proteinExistence type="predicted"/>
<dbReference type="PANTHER" id="PTHR11814">
    <property type="entry name" value="SULFATE TRANSPORTER"/>
    <property type="match status" value="1"/>
</dbReference>
<feature type="domain" description="SLC26A/SulP transporter" evidence="6">
    <location>
        <begin position="24"/>
        <end position="384"/>
    </location>
</feature>
<evidence type="ECO:0000256" key="3">
    <source>
        <dbReference type="ARBA" id="ARBA00022989"/>
    </source>
</evidence>
<feature type="transmembrane region" description="Helical" evidence="5">
    <location>
        <begin position="340"/>
        <end position="372"/>
    </location>
</feature>
<keyword evidence="2 5" id="KW-0812">Transmembrane</keyword>
<dbReference type="GO" id="GO:0055085">
    <property type="term" value="P:transmembrane transport"/>
    <property type="evidence" value="ECO:0007669"/>
    <property type="project" value="InterPro"/>
</dbReference>
<dbReference type="InterPro" id="IPR001902">
    <property type="entry name" value="SLC26A/SulP_fam"/>
</dbReference>
<protein>
    <submittedName>
        <fullName evidence="7">SulP family inorganic anion transporter</fullName>
    </submittedName>
</protein>
<reference evidence="7" key="1">
    <citation type="submission" date="2024-05" db="EMBL/GenBank/DDBJ databases">
        <title>Planctomycetes of the genus Singulisphaera possess chitinolytic capabilities.</title>
        <authorList>
            <person name="Ivanova A."/>
        </authorList>
    </citation>
    <scope>NUCLEOTIDE SEQUENCE</scope>
    <source>
        <strain evidence="7">Ch08T</strain>
    </source>
</reference>
<dbReference type="AlphaFoldDB" id="A0AAU7CBF2"/>
<feature type="transmembrane region" description="Helical" evidence="5">
    <location>
        <begin position="100"/>
        <end position="120"/>
    </location>
</feature>
<comment type="subcellular location">
    <subcellularLocation>
        <location evidence="1">Membrane</location>
        <topology evidence="1">Multi-pass membrane protein</topology>
    </subcellularLocation>
</comment>
<dbReference type="InterPro" id="IPR011547">
    <property type="entry name" value="SLC26A/SulP_dom"/>
</dbReference>
<evidence type="ECO:0000256" key="4">
    <source>
        <dbReference type="ARBA" id="ARBA00023136"/>
    </source>
</evidence>
<feature type="transmembrane region" description="Helical" evidence="5">
    <location>
        <begin position="393"/>
        <end position="413"/>
    </location>
</feature>
<feature type="transmembrane region" description="Helical" evidence="5">
    <location>
        <begin position="183"/>
        <end position="200"/>
    </location>
</feature>
<organism evidence="7">
    <name type="scientific">Singulisphaera sp. Ch08</name>
    <dbReference type="NCBI Taxonomy" id="3120278"/>
    <lineage>
        <taxon>Bacteria</taxon>
        <taxon>Pseudomonadati</taxon>
        <taxon>Planctomycetota</taxon>
        <taxon>Planctomycetia</taxon>
        <taxon>Isosphaerales</taxon>
        <taxon>Isosphaeraceae</taxon>
        <taxon>Singulisphaera</taxon>
    </lineage>
</organism>
<dbReference type="EMBL" id="CP155447">
    <property type="protein sequence ID" value="XBH02041.1"/>
    <property type="molecule type" value="Genomic_DNA"/>
</dbReference>
<feature type="transmembrane region" description="Helical" evidence="5">
    <location>
        <begin position="300"/>
        <end position="320"/>
    </location>
</feature>
<dbReference type="RefSeq" id="WP_406694784.1">
    <property type="nucleotide sequence ID" value="NZ_CP155447.1"/>
</dbReference>
<feature type="transmembrane region" description="Helical" evidence="5">
    <location>
        <begin position="207"/>
        <end position="226"/>
    </location>
</feature>
<gene>
    <name evidence="7" type="ORF">V5E97_27440</name>
</gene>
<evidence type="ECO:0000259" key="6">
    <source>
        <dbReference type="Pfam" id="PF00916"/>
    </source>
</evidence>